<feature type="transmembrane region" description="Helical" evidence="1">
    <location>
        <begin position="60"/>
        <end position="80"/>
    </location>
</feature>
<dbReference type="AlphaFoldDB" id="Q01T02"/>
<protein>
    <recommendedName>
        <fullName evidence="3">Transmembrane protein</fullName>
    </recommendedName>
</protein>
<feature type="transmembrane region" description="Helical" evidence="1">
    <location>
        <begin position="101"/>
        <end position="120"/>
    </location>
</feature>
<evidence type="ECO:0000313" key="2">
    <source>
        <dbReference type="EMBL" id="ABJ87218.1"/>
    </source>
</evidence>
<evidence type="ECO:0008006" key="3">
    <source>
        <dbReference type="Google" id="ProtNLM"/>
    </source>
</evidence>
<sequence>MATPRPQPVEIHEHAMDNLRYIRQTLERAGQFTAVPGKGGVLMGVTALVAAREATRHTSAAAWLAVWTVAAIVAMAIGIVGASMKSRRFQVPLFSGPGRKFIAGFTPAIVAGAVLTAVFFRAGVSGFLPGVWLLLYGAAVLSGGSSSVRVVPVMGVCFMFVGTAALLLPGWNDVLLPAGFGGLHVIFGTVIAVKYGG</sequence>
<gene>
    <name evidence="2" type="ordered locus">Acid_6292</name>
</gene>
<organism evidence="2">
    <name type="scientific">Solibacter usitatus (strain Ellin6076)</name>
    <dbReference type="NCBI Taxonomy" id="234267"/>
    <lineage>
        <taxon>Bacteria</taxon>
        <taxon>Pseudomonadati</taxon>
        <taxon>Acidobacteriota</taxon>
        <taxon>Terriglobia</taxon>
        <taxon>Bryobacterales</taxon>
        <taxon>Solibacteraceae</taxon>
        <taxon>Candidatus Solibacter</taxon>
    </lineage>
</organism>
<evidence type="ECO:0000256" key="1">
    <source>
        <dbReference type="SAM" id="Phobius"/>
    </source>
</evidence>
<dbReference type="HOGENOM" id="CLU_091995_0_0_0"/>
<proteinExistence type="predicted"/>
<keyword evidence="1" id="KW-0812">Transmembrane</keyword>
<dbReference type="EMBL" id="CP000473">
    <property type="protein sequence ID" value="ABJ87218.1"/>
    <property type="molecule type" value="Genomic_DNA"/>
</dbReference>
<dbReference type="STRING" id="234267.Acid_6292"/>
<dbReference type="InParanoid" id="Q01T02"/>
<name>Q01T02_SOLUE</name>
<accession>Q01T02</accession>
<reference evidence="2" key="1">
    <citation type="submission" date="2006-10" db="EMBL/GenBank/DDBJ databases">
        <title>Complete sequence of Solibacter usitatus Ellin6076.</title>
        <authorList>
            <consortium name="US DOE Joint Genome Institute"/>
            <person name="Copeland A."/>
            <person name="Lucas S."/>
            <person name="Lapidus A."/>
            <person name="Barry K."/>
            <person name="Detter J.C."/>
            <person name="Glavina del Rio T."/>
            <person name="Hammon N."/>
            <person name="Israni S."/>
            <person name="Dalin E."/>
            <person name="Tice H."/>
            <person name="Pitluck S."/>
            <person name="Thompson L.S."/>
            <person name="Brettin T."/>
            <person name="Bruce D."/>
            <person name="Han C."/>
            <person name="Tapia R."/>
            <person name="Gilna P."/>
            <person name="Schmutz J."/>
            <person name="Larimer F."/>
            <person name="Land M."/>
            <person name="Hauser L."/>
            <person name="Kyrpides N."/>
            <person name="Mikhailova N."/>
            <person name="Janssen P.H."/>
            <person name="Kuske C.R."/>
            <person name="Richardson P."/>
        </authorList>
    </citation>
    <scope>NUCLEOTIDE SEQUENCE</scope>
    <source>
        <strain evidence="2">Ellin6076</strain>
    </source>
</reference>
<dbReference type="OrthoDB" id="9813033at2"/>
<feature type="transmembrane region" description="Helical" evidence="1">
    <location>
        <begin position="150"/>
        <end position="168"/>
    </location>
</feature>
<feature type="transmembrane region" description="Helical" evidence="1">
    <location>
        <begin position="174"/>
        <end position="193"/>
    </location>
</feature>
<dbReference type="KEGG" id="sus:Acid_6292"/>
<dbReference type="eggNOG" id="COG3127">
    <property type="taxonomic scope" value="Bacteria"/>
</dbReference>
<keyword evidence="1" id="KW-0472">Membrane</keyword>
<feature type="transmembrane region" description="Helical" evidence="1">
    <location>
        <begin position="126"/>
        <end position="143"/>
    </location>
</feature>
<keyword evidence="1" id="KW-1133">Transmembrane helix</keyword>